<organism evidence="2 3">
    <name type="scientific">Lentinus tigrinus ALCF2SS1-6</name>
    <dbReference type="NCBI Taxonomy" id="1328759"/>
    <lineage>
        <taxon>Eukaryota</taxon>
        <taxon>Fungi</taxon>
        <taxon>Dikarya</taxon>
        <taxon>Basidiomycota</taxon>
        <taxon>Agaricomycotina</taxon>
        <taxon>Agaricomycetes</taxon>
        <taxon>Polyporales</taxon>
        <taxon>Polyporaceae</taxon>
        <taxon>Lentinus</taxon>
    </lineage>
</organism>
<name>A0A5C2SQF2_9APHY</name>
<keyword evidence="3" id="KW-1185">Reference proteome</keyword>
<gene>
    <name evidence="2" type="ORF">L227DRAFT_358847</name>
</gene>
<dbReference type="AlphaFoldDB" id="A0A5C2SQF2"/>
<accession>A0A5C2SQF2</accession>
<protein>
    <submittedName>
        <fullName evidence="2">Uncharacterized protein</fullName>
    </submittedName>
</protein>
<evidence type="ECO:0000313" key="3">
    <source>
        <dbReference type="Proteomes" id="UP000313359"/>
    </source>
</evidence>
<dbReference type="Proteomes" id="UP000313359">
    <property type="component" value="Unassembled WGS sequence"/>
</dbReference>
<feature type="region of interest" description="Disordered" evidence="1">
    <location>
        <begin position="101"/>
        <end position="122"/>
    </location>
</feature>
<sequence length="122" mass="13944">MTLITAVVSWSLHDVVGKLDSSDTDRVCIRKMNMASRELVSFRQSKSLYNVETQKSMMHTRKSGHELEEHRQSWFERMELGDSQQHERGHAHIPGTRRCLSSSTTLIQLHTPPVASSRHSTS</sequence>
<proteinExistence type="predicted"/>
<reference evidence="2" key="1">
    <citation type="journal article" date="2018" name="Genome Biol. Evol.">
        <title>Genomics and development of Lentinus tigrinus, a white-rot wood-decaying mushroom with dimorphic fruiting bodies.</title>
        <authorList>
            <person name="Wu B."/>
            <person name="Xu Z."/>
            <person name="Knudson A."/>
            <person name="Carlson A."/>
            <person name="Chen N."/>
            <person name="Kovaka S."/>
            <person name="LaButti K."/>
            <person name="Lipzen A."/>
            <person name="Pennachio C."/>
            <person name="Riley R."/>
            <person name="Schakwitz W."/>
            <person name="Umezawa K."/>
            <person name="Ohm R.A."/>
            <person name="Grigoriev I.V."/>
            <person name="Nagy L.G."/>
            <person name="Gibbons J."/>
            <person name="Hibbett D."/>
        </authorList>
    </citation>
    <scope>NUCLEOTIDE SEQUENCE [LARGE SCALE GENOMIC DNA]</scope>
    <source>
        <strain evidence="2">ALCF2SS1-6</strain>
    </source>
</reference>
<evidence type="ECO:0000256" key="1">
    <source>
        <dbReference type="SAM" id="MobiDB-lite"/>
    </source>
</evidence>
<dbReference type="EMBL" id="ML122255">
    <property type="protein sequence ID" value="RPD63696.1"/>
    <property type="molecule type" value="Genomic_DNA"/>
</dbReference>
<evidence type="ECO:0000313" key="2">
    <source>
        <dbReference type="EMBL" id="RPD63696.1"/>
    </source>
</evidence>